<dbReference type="PATRIC" id="fig|997887.3.peg.3845"/>
<evidence type="ECO:0000313" key="2">
    <source>
        <dbReference type="Proteomes" id="UP000005150"/>
    </source>
</evidence>
<dbReference type="InterPro" id="IPR031815">
    <property type="entry name" value="DUF5074"/>
</dbReference>
<dbReference type="InterPro" id="IPR015943">
    <property type="entry name" value="WD40/YVTN_repeat-like_dom_sf"/>
</dbReference>
<dbReference type="HOGENOM" id="CLU_1341051_0_0_10"/>
<dbReference type="Pfam" id="PF16819">
    <property type="entry name" value="DUF5074"/>
    <property type="match status" value="1"/>
</dbReference>
<dbReference type="SUPFAM" id="SSF50969">
    <property type="entry name" value="YVTN repeat-like/Quinoprotein amine dehydrogenase"/>
    <property type="match status" value="1"/>
</dbReference>
<reference evidence="1 2" key="1">
    <citation type="submission" date="2012-02" db="EMBL/GenBank/DDBJ databases">
        <title>The Genome Sequence of Bacteroides salyersiae CL02T12C01.</title>
        <authorList>
            <consortium name="The Broad Institute Genome Sequencing Platform"/>
            <person name="Earl A."/>
            <person name="Ward D."/>
            <person name="Feldgarden M."/>
            <person name="Gevers D."/>
            <person name="Zitomersky N.L."/>
            <person name="Coyne M.J."/>
            <person name="Comstock L.E."/>
            <person name="Young S.K."/>
            <person name="Zeng Q."/>
            <person name="Gargeya S."/>
            <person name="Fitzgerald M."/>
            <person name="Haas B."/>
            <person name="Abouelleil A."/>
            <person name="Alvarado L."/>
            <person name="Arachchi H.M."/>
            <person name="Berlin A."/>
            <person name="Chapman S.B."/>
            <person name="Gearin G."/>
            <person name="Goldberg J."/>
            <person name="Griggs A."/>
            <person name="Gujja S."/>
            <person name="Hansen M."/>
            <person name="Heiman D."/>
            <person name="Howarth C."/>
            <person name="Larimer J."/>
            <person name="Lui A."/>
            <person name="MacDonald P.J.P."/>
            <person name="McCowen C."/>
            <person name="Montmayeur A."/>
            <person name="Murphy C."/>
            <person name="Neiman D."/>
            <person name="Pearson M."/>
            <person name="Priest M."/>
            <person name="Roberts A."/>
            <person name="Saif S."/>
            <person name="Shea T."/>
            <person name="Sisk P."/>
            <person name="Stolte C."/>
            <person name="Sykes S."/>
            <person name="Wortman J."/>
            <person name="Nusbaum C."/>
            <person name="Birren B."/>
        </authorList>
    </citation>
    <scope>NUCLEOTIDE SEQUENCE [LARGE SCALE GENOMIC DNA]</scope>
    <source>
        <strain evidence="1 2">CL02T12C01</strain>
    </source>
</reference>
<dbReference type="Gene3D" id="2.130.10.10">
    <property type="entry name" value="YVTN repeat-like/Quinoprotein amine dehydrogenase"/>
    <property type="match status" value="1"/>
</dbReference>
<name>I9HF72_9BACE</name>
<dbReference type="InterPro" id="IPR011044">
    <property type="entry name" value="Quino_amine_DH_bsu"/>
</dbReference>
<keyword evidence="2" id="KW-1185">Reference proteome</keyword>
<dbReference type="EMBL" id="AGXV01000043">
    <property type="protein sequence ID" value="EIY58554.1"/>
    <property type="molecule type" value="Genomic_DNA"/>
</dbReference>
<gene>
    <name evidence="1" type="ORF">HMPREF1071_03699</name>
</gene>
<accession>I9HF72</accession>
<organism evidence="1 2">
    <name type="scientific">Bacteroides salyersiae CL02T12C01</name>
    <dbReference type="NCBI Taxonomy" id="997887"/>
    <lineage>
        <taxon>Bacteria</taxon>
        <taxon>Pseudomonadati</taxon>
        <taxon>Bacteroidota</taxon>
        <taxon>Bacteroidia</taxon>
        <taxon>Bacteroidales</taxon>
        <taxon>Bacteroidaceae</taxon>
        <taxon>Bacteroides</taxon>
    </lineage>
</organism>
<proteinExistence type="predicted"/>
<protein>
    <submittedName>
        <fullName evidence="1">Uncharacterized protein</fullName>
    </submittedName>
</protein>
<comment type="caution">
    <text evidence="1">The sequence shown here is derived from an EMBL/GenBank/DDBJ whole genome shotgun (WGS) entry which is preliminary data.</text>
</comment>
<sequence>MMKYKYLILFVFGLLIHACDDITDKDSPEDNEGSNTETGTAGIYVLSEGLFNLNNSTLMFHSLKNGQTDTDYFRSKNHRGLGDTANDMAIYGSKLYIVVNVSSQIEVIDRASGLSLKRIPVLNENGSSRQPRYIAFHKDKAYVCSFDGTVARIDTTSLEIEEYATVGRNPDGIRTEFACREINSMYPIPEGWIGTELAWTTPCP</sequence>
<dbReference type="Proteomes" id="UP000005150">
    <property type="component" value="Unassembled WGS sequence"/>
</dbReference>
<dbReference type="AlphaFoldDB" id="I9HF72"/>
<evidence type="ECO:0000313" key="1">
    <source>
        <dbReference type="EMBL" id="EIY58554.1"/>
    </source>
</evidence>